<gene>
    <name evidence="5" type="ORF">Cvel_23018</name>
</gene>
<feature type="compositionally biased region" description="Polar residues" evidence="4">
    <location>
        <begin position="1"/>
        <end position="12"/>
    </location>
</feature>
<name>A0A0G4GR61_9ALVE</name>
<dbReference type="Pfam" id="PF05721">
    <property type="entry name" value="PhyH"/>
    <property type="match status" value="1"/>
</dbReference>
<evidence type="ECO:0000256" key="1">
    <source>
        <dbReference type="ARBA" id="ARBA00001962"/>
    </source>
</evidence>
<dbReference type="Gene3D" id="2.60.120.620">
    <property type="entry name" value="q2cbj1_9rhob like domain"/>
    <property type="match status" value="1"/>
</dbReference>
<organism evidence="5">
    <name type="scientific">Chromera velia CCMP2878</name>
    <dbReference type="NCBI Taxonomy" id="1169474"/>
    <lineage>
        <taxon>Eukaryota</taxon>
        <taxon>Sar</taxon>
        <taxon>Alveolata</taxon>
        <taxon>Colpodellida</taxon>
        <taxon>Chromeraceae</taxon>
        <taxon>Chromera</taxon>
    </lineage>
</organism>
<dbReference type="InterPro" id="IPR008775">
    <property type="entry name" value="Phytyl_CoA_dOase-like"/>
</dbReference>
<evidence type="ECO:0008006" key="6">
    <source>
        <dbReference type="Google" id="ProtNLM"/>
    </source>
</evidence>
<evidence type="ECO:0000313" key="5">
    <source>
        <dbReference type="EMBL" id="CEM33018.1"/>
    </source>
</evidence>
<dbReference type="AlphaFoldDB" id="A0A0G4GR61"/>
<dbReference type="SUPFAM" id="SSF51197">
    <property type="entry name" value="Clavaminate synthase-like"/>
    <property type="match status" value="1"/>
</dbReference>
<proteinExistence type="predicted"/>
<dbReference type="GO" id="GO:0046872">
    <property type="term" value="F:metal ion binding"/>
    <property type="evidence" value="ECO:0007669"/>
    <property type="project" value="UniProtKB-KW"/>
</dbReference>
<evidence type="ECO:0000256" key="3">
    <source>
        <dbReference type="ARBA" id="ARBA00023004"/>
    </source>
</evidence>
<feature type="region of interest" description="Disordered" evidence="4">
    <location>
        <begin position="1"/>
        <end position="21"/>
    </location>
</feature>
<keyword evidence="2" id="KW-0479">Metal-binding</keyword>
<comment type="cofactor">
    <cofactor evidence="1">
        <name>Fe cation</name>
        <dbReference type="ChEBI" id="CHEBI:24875"/>
    </cofactor>
</comment>
<sequence>MSNPASKTASTEVSDKQYKTSRDVQRAVDLIRQDLSSRHRMYRPPAVVDSEQLARDVATVERDGYIIFENLFTPRQMKAMADSIEDYMRWDGRNNFEGHKTRRVYSIAGKTVAFDPLIEHPRVMALLNYFLLPNFLLSMAQVIRIYPHEKPQILHIDDGFIPFPRPRKALGAATIWAIDDFTEANGSTVVWPQSHLWGEGATPENPPEGYSLSPVSVKMPAGSCVFFLSTLWHGGGRNETEIPRTAFTTQYCEPFLRTQENQFLAVSKEMARKRSDAMKSMLGYSVHPPFIGQVDGMSPMRSLL</sequence>
<dbReference type="PANTHER" id="PTHR20883:SF15">
    <property type="entry name" value="PHYTANOYL-COA DIOXYGENASE DOMAIN-CONTAINING PROTEIN 1"/>
    <property type="match status" value="1"/>
</dbReference>
<accession>A0A0G4GR61</accession>
<dbReference type="PANTHER" id="PTHR20883">
    <property type="entry name" value="PHYTANOYL-COA DIOXYGENASE DOMAIN CONTAINING 1"/>
    <property type="match status" value="1"/>
</dbReference>
<dbReference type="EMBL" id="CDMZ01001463">
    <property type="protein sequence ID" value="CEM33018.1"/>
    <property type="molecule type" value="Genomic_DNA"/>
</dbReference>
<dbReference type="VEuPathDB" id="CryptoDB:Cvel_23018"/>
<keyword evidence="3" id="KW-0408">Iron</keyword>
<protein>
    <recommendedName>
        <fullName evidence="6">Phytanoyl-CoA dioxygenase</fullName>
    </recommendedName>
</protein>
<evidence type="ECO:0000256" key="2">
    <source>
        <dbReference type="ARBA" id="ARBA00022723"/>
    </source>
</evidence>
<evidence type="ECO:0000256" key="4">
    <source>
        <dbReference type="SAM" id="MobiDB-lite"/>
    </source>
</evidence>
<reference evidence="5" key="1">
    <citation type="submission" date="2014-11" db="EMBL/GenBank/DDBJ databases">
        <authorList>
            <person name="Otto D Thomas"/>
            <person name="Naeem Raeece"/>
        </authorList>
    </citation>
    <scope>NUCLEOTIDE SEQUENCE</scope>
</reference>